<dbReference type="AlphaFoldDB" id="A0A316FW13"/>
<feature type="domain" description="Major facilitator superfamily (MFS) profile" evidence="7">
    <location>
        <begin position="14"/>
        <end position="387"/>
    </location>
</feature>
<organism evidence="8 9">
    <name type="scientific">Pleionea mediterranea</name>
    <dbReference type="NCBI Taxonomy" id="523701"/>
    <lineage>
        <taxon>Bacteria</taxon>
        <taxon>Pseudomonadati</taxon>
        <taxon>Pseudomonadota</taxon>
        <taxon>Gammaproteobacteria</taxon>
        <taxon>Oceanospirillales</taxon>
        <taxon>Pleioneaceae</taxon>
        <taxon>Pleionea</taxon>
    </lineage>
</organism>
<feature type="transmembrane region" description="Helical" evidence="6">
    <location>
        <begin position="53"/>
        <end position="72"/>
    </location>
</feature>
<comment type="subcellular location">
    <subcellularLocation>
        <location evidence="1">Cell membrane</location>
        <topology evidence="1">Multi-pass membrane protein</topology>
    </subcellularLocation>
</comment>
<sequence>MVELMPEGKMTSWYLTILAFCGFVSVTTEFSVVGLVPALAKGMKIPFAQAGNLMGWFAISAALAGPFVTQLFSQGNRWTLVTRGTLIFVAGNFLIALYASYTVAVVVRIIQGCLLPAIIANVMVSAEQLVPSDKSAWAISRANMGVAIATVIGIPLLNFLSDTFNWRLAFTFIAGMGFLAAVLLMSFTPQRHVIHNRTKENFYCLIQNYFFLVHLLTTTLIFTGMFTGYTYLLPILDKSFAGKDTTLLLLYFGVSGLLGSWVVGYVSKHQLLLTAIVLSISLAVAMGLMTAANHVTVVSLYLVVIVWGAVHTTLFTVTLSRSLEVGRESPESAVAFNLSACNVGIAAGSWLGGYTVNYLGVEKLPVIGTAVVLLGVLLMLNGQKFHDRKGLQM</sequence>
<evidence type="ECO:0000256" key="3">
    <source>
        <dbReference type="ARBA" id="ARBA00022692"/>
    </source>
</evidence>
<feature type="transmembrane region" description="Helical" evidence="6">
    <location>
        <begin position="209"/>
        <end position="233"/>
    </location>
</feature>
<keyword evidence="4 6" id="KW-1133">Transmembrane helix</keyword>
<accession>A0A316FW13</accession>
<dbReference type="InterPro" id="IPR020846">
    <property type="entry name" value="MFS_dom"/>
</dbReference>
<dbReference type="PROSITE" id="PS50850">
    <property type="entry name" value="MFS"/>
    <property type="match status" value="1"/>
</dbReference>
<dbReference type="Pfam" id="PF07690">
    <property type="entry name" value="MFS_1"/>
    <property type="match status" value="1"/>
</dbReference>
<dbReference type="InterPro" id="IPR011701">
    <property type="entry name" value="MFS"/>
</dbReference>
<feature type="transmembrane region" description="Helical" evidence="6">
    <location>
        <begin position="364"/>
        <end position="382"/>
    </location>
</feature>
<feature type="transmembrane region" description="Helical" evidence="6">
    <location>
        <begin position="271"/>
        <end position="292"/>
    </location>
</feature>
<feature type="transmembrane region" description="Helical" evidence="6">
    <location>
        <begin position="109"/>
        <end position="130"/>
    </location>
</feature>
<name>A0A316FW13_9GAMM</name>
<dbReference type="PANTHER" id="PTHR43124:SF10">
    <property type="entry name" value="PURINE EFFLUX PUMP PBUE"/>
    <property type="match status" value="1"/>
</dbReference>
<feature type="transmembrane region" description="Helical" evidence="6">
    <location>
        <begin position="245"/>
        <end position="264"/>
    </location>
</feature>
<dbReference type="CDD" id="cd17324">
    <property type="entry name" value="MFS_NepI_like"/>
    <property type="match status" value="1"/>
</dbReference>
<evidence type="ECO:0000256" key="4">
    <source>
        <dbReference type="ARBA" id="ARBA00022989"/>
    </source>
</evidence>
<proteinExistence type="predicted"/>
<dbReference type="OrthoDB" id="2810795at2"/>
<dbReference type="GO" id="GO:0022857">
    <property type="term" value="F:transmembrane transporter activity"/>
    <property type="evidence" value="ECO:0007669"/>
    <property type="project" value="InterPro"/>
</dbReference>
<feature type="transmembrane region" description="Helical" evidence="6">
    <location>
        <begin position="332"/>
        <end position="352"/>
    </location>
</feature>
<dbReference type="Proteomes" id="UP000245790">
    <property type="component" value="Unassembled WGS sequence"/>
</dbReference>
<feature type="transmembrane region" description="Helical" evidence="6">
    <location>
        <begin position="298"/>
        <end position="320"/>
    </location>
</feature>
<dbReference type="InterPro" id="IPR050189">
    <property type="entry name" value="MFS_Efflux_Transporters"/>
</dbReference>
<feature type="transmembrane region" description="Helical" evidence="6">
    <location>
        <begin position="142"/>
        <end position="160"/>
    </location>
</feature>
<feature type="transmembrane region" description="Helical" evidence="6">
    <location>
        <begin position="166"/>
        <end position="188"/>
    </location>
</feature>
<evidence type="ECO:0000256" key="1">
    <source>
        <dbReference type="ARBA" id="ARBA00004651"/>
    </source>
</evidence>
<evidence type="ECO:0000259" key="7">
    <source>
        <dbReference type="PROSITE" id="PS50850"/>
    </source>
</evidence>
<evidence type="ECO:0000256" key="2">
    <source>
        <dbReference type="ARBA" id="ARBA00022475"/>
    </source>
</evidence>
<evidence type="ECO:0000313" key="9">
    <source>
        <dbReference type="Proteomes" id="UP000245790"/>
    </source>
</evidence>
<evidence type="ECO:0000256" key="6">
    <source>
        <dbReference type="SAM" id="Phobius"/>
    </source>
</evidence>
<protein>
    <submittedName>
        <fullName evidence="8">Putative MFS family arabinose efflux permease</fullName>
    </submittedName>
</protein>
<keyword evidence="9" id="KW-1185">Reference proteome</keyword>
<keyword evidence="2" id="KW-1003">Cell membrane</keyword>
<reference evidence="8 9" key="1">
    <citation type="submission" date="2018-05" db="EMBL/GenBank/DDBJ databases">
        <title>Genomic Encyclopedia of Type Strains, Phase IV (KMG-IV): sequencing the most valuable type-strain genomes for metagenomic binning, comparative biology and taxonomic classification.</title>
        <authorList>
            <person name="Goeker M."/>
        </authorList>
    </citation>
    <scope>NUCLEOTIDE SEQUENCE [LARGE SCALE GENOMIC DNA]</scope>
    <source>
        <strain evidence="8 9">DSM 25350</strain>
    </source>
</reference>
<dbReference type="GO" id="GO:0005886">
    <property type="term" value="C:plasma membrane"/>
    <property type="evidence" value="ECO:0007669"/>
    <property type="project" value="UniProtKB-SubCell"/>
</dbReference>
<feature type="transmembrane region" description="Helical" evidence="6">
    <location>
        <begin position="12"/>
        <end position="33"/>
    </location>
</feature>
<feature type="transmembrane region" description="Helical" evidence="6">
    <location>
        <begin position="84"/>
        <end position="103"/>
    </location>
</feature>
<keyword evidence="5 6" id="KW-0472">Membrane</keyword>
<evidence type="ECO:0000313" key="8">
    <source>
        <dbReference type="EMBL" id="PWK51846.1"/>
    </source>
</evidence>
<dbReference type="EMBL" id="QGGU01000005">
    <property type="protein sequence ID" value="PWK51846.1"/>
    <property type="molecule type" value="Genomic_DNA"/>
</dbReference>
<keyword evidence="3 6" id="KW-0812">Transmembrane</keyword>
<comment type="caution">
    <text evidence="8">The sequence shown here is derived from an EMBL/GenBank/DDBJ whole genome shotgun (WGS) entry which is preliminary data.</text>
</comment>
<dbReference type="SUPFAM" id="SSF103473">
    <property type="entry name" value="MFS general substrate transporter"/>
    <property type="match status" value="1"/>
</dbReference>
<dbReference type="InterPro" id="IPR036259">
    <property type="entry name" value="MFS_trans_sf"/>
</dbReference>
<gene>
    <name evidence="8" type="ORF">C8D97_105162</name>
</gene>
<dbReference type="PANTHER" id="PTHR43124">
    <property type="entry name" value="PURINE EFFLUX PUMP PBUE"/>
    <property type="match status" value="1"/>
</dbReference>
<evidence type="ECO:0000256" key="5">
    <source>
        <dbReference type="ARBA" id="ARBA00023136"/>
    </source>
</evidence>
<dbReference type="Gene3D" id="1.20.1250.20">
    <property type="entry name" value="MFS general substrate transporter like domains"/>
    <property type="match status" value="1"/>
</dbReference>